<sequence>MMELENLRDQVTAVLCQISKDQLIEVCNLLKCQTEREGSFGDMSRRELMKVIEQKLDEVEKSYKPEDAVQYVKELLSALSGMGAKGDSGEWRDFSRASEAWDKCKELRGEIRALEEKLKMADAAPAQAQSPAPAKISEVTIRREFRISGQIGEGGQRDRLSHTNLLHQIENGLRKGHSESEVVEAVIRAISPGLKLRDMLEIKTDLTLTQLKTILKGHYREDDTSDLYQKLISISQDPKESPQDFLFRAIELKDRLLYISKGKEEEHYGADLVKKKFLRGTSCQPTDHPSSSQRKPQTSSSSTEVQALVSELKAEVAEVKQMVLASLNNNKPQSTRRPTDSVGPRRKRGCKTCQLNGEGDNCTHCFKCGQSGHISRGCRAPRLLQGNDRGPLPRDQQ</sequence>
<keyword evidence="1" id="KW-0479">Metal-binding</keyword>
<dbReference type="Proteomes" id="UP001460270">
    <property type="component" value="Unassembled WGS sequence"/>
</dbReference>
<dbReference type="GO" id="GO:0003676">
    <property type="term" value="F:nucleic acid binding"/>
    <property type="evidence" value="ECO:0007669"/>
    <property type="project" value="InterPro"/>
</dbReference>
<feature type="region of interest" description="Disordered" evidence="2">
    <location>
        <begin position="377"/>
        <end position="397"/>
    </location>
</feature>
<dbReference type="SMART" id="SM00343">
    <property type="entry name" value="ZnF_C2HC"/>
    <property type="match status" value="1"/>
</dbReference>
<keyword evidence="1" id="KW-0863">Zinc-finger</keyword>
<dbReference type="AlphaFoldDB" id="A0AAW0Q3U9"/>
<keyword evidence="1" id="KW-0862">Zinc</keyword>
<proteinExistence type="predicted"/>
<dbReference type="SUPFAM" id="SSF57756">
    <property type="entry name" value="Retrovirus zinc finger-like domains"/>
    <property type="match status" value="1"/>
</dbReference>
<dbReference type="GO" id="GO:0008270">
    <property type="term" value="F:zinc ion binding"/>
    <property type="evidence" value="ECO:0007669"/>
    <property type="project" value="UniProtKB-KW"/>
</dbReference>
<dbReference type="InterPro" id="IPR001878">
    <property type="entry name" value="Znf_CCHC"/>
</dbReference>
<dbReference type="InterPro" id="IPR036875">
    <property type="entry name" value="Znf_CCHC_sf"/>
</dbReference>
<name>A0AAW0Q3U9_9GOBI</name>
<dbReference type="EMBL" id="JBBPFD010000001">
    <property type="protein sequence ID" value="KAK7944279.1"/>
    <property type="molecule type" value="Genomic_DNA"/>
</dbReference>
<feature type="compositionally biased region" description="Polar residues" evidence="2">
    <location>
        <begin position="326"/>
        <end position="336"/>
    </location>
</feature>
<accession>A0AAW0Q3U9</accession>
<evidence type="ECO:0000256" key="2">
    <source>
        <dbReference type="SAM" id="MobiDB-lite"/>
    </source>
</evidence>
<reference evidence="5" key="1">
    <citation type="submission" date="2024-04" db="EMBL/GenBank/DDBJ databases">
        <title>Salinicola lusitanus LLJ914,a marine bacterium isolated from the Okinawa Trough.</title>
        <authorList>
            <person name="Li J."/>
        </authorList>
    </citation>
    <scope>NUCLEOTIDE SEQUENCE [LARGE SCALE GENOMIC DNA]</scope>
</reference>
<evidence type="ECO:0000313" key="4">
    <source>
        <dbReference type="EMBL" id="KAK7944279.1"/>
    </source>
</evidence>
<evidence type="ECO:0000313" key="5">
    <source>
        <dbReference type="Proteomes" id="UP001460270"/>
    </source>
</evidence>
<feature type="region of interest" description="Disordered" evidence="2">
    <location>
        <begin position="326"/>
        <end position="347"/>
    </location>
</feature>
<protein>
    <recommendedName>
        <fullName evidence="3">CCHC-type domain-containing protein</fullName>
    </recommendedName>
</protein>
<keyword evidence="5" id="KW-1185">Reference proteome</keyword>
<dbReference type="PROSITE" id="PS50158">
    <property type="entry name" value="ZF_CCHC"/>
    <property type="match status" value="1"/>
</dbReference>
<comment type="caution">
    <text evidence="4">The sequence shown here is derived from an EMBL/GenBank/DDBJ whole genome shotgun (WGS) entry which is preliminary data.</text>
</comment>
<evidence type="ECO:0000259" key="3">
    <source>
        <dbReference type="PROSITE" id="PS50158"/>
    </source>
</evidence>
<organism evidence="4 5">
    <name type="scientific">Mugilogobius chulae</name>
    <name type="common">yellowstripe goby</name>
    <dbReference type="NCBI Taxonomy" id="88201"/>
    <lineage>
        <taxon>Eukaryota</taxon>
        <taxon>Metazoa</taxon>
        <taxon>Chordata</taxon>
        <taxon>Craniata</taxon>
        <taxon>Vertebrata</taxon>
        <taxon>Euteleostomi</taxon>
        <taxon>Actinopterygii</taxon>
        <taxon>Neopterygii</taxon>
        <taxon>Teleostei</taxon>
        <taxon>Neoteleostei</taxon>
        <taxon>Acanthomorphata</taxon>
        <taxon>Gobiaria</taxon>
        <taxon>Gobiiformes</taxon>
        <taxon>Gobioidei</taxon>
        <taxon>Gobiidae</taxon>
        <taxon>Gobionellinae</taxon>
        <taxon>Mugilogobius</taxon>
    </lineage>
</organism>
<evidence type="ECO:0000256" key="1">
    <source>
        <dbReference type="PROSITE-ProRule" id="PRU00047"/>
    </source>
</evidence>
<feature type="region of interest" description="Disordered" evidence="2">
    <location>
        <begin position="281"/>
        <end position="306"/>
    </location>
</feature>
<gene>
    <name evidence="4" type="ORF">WMY93_000007</name>
</gene>
<feature type="compositionally biased region" description="Low complexity" evidence="2">
    <location>
        <begin position="289"/>
        <end position="303"/>
    </location>
</feature>
<feature type="domain" description="CCHC-type" evidence="3">
    <location>
        <begin position="365"/>
        <end position="379"/>
    </location>
</feature>